<dbReference type="EMBL" id="LAYC01000002">
    <property type="protein sequence ID" value="KYK56563.1"/>
    <property type="molecule type" value="Genomic_DNA"/>
</dbReference>
<name>A0A151GHG3_DRECN</name>
<feature type="region of interest" description="Disordered" evidence="3">
    <location>
        <begin position="25"/>
        <end position="62"/>
    </location>
</feature>
<evidence type="ECO:0000313" key="5">
    <source>
        <dbReference type="Proteomes" id="UP000076580"/>
    </source>
</evidence>
<dbReference type="GeneID" id="63716206"/>
<evidence type="ECO:0000256" key="3">
    <source>
        <dbReference type="SAM" id="MobiDB-lite"/>
    </source>
</evidence>
<dbReference type="GO" id="GO:0045944">
    <property type="term" value="P:positive regulation of transcription by RNA polymerase II"/>
    <property type="evidence" value="ECO:0007669"/>
    <property type="project" value="TreeGrafter"/>
</dbReference>
<evidence type="ECO:0000256" key="1">
    <source>
        <dbReference type="ARBA" id="ARBA00004123"/>
    </source>
</evidence>
<keyword evidence="2" id="KW-0539">Nucleus</keyword>
<proteinExistence type="predicted"/>
<dbReference type="GO" id="GO:0000976">
    <property type="term" value="F:transcription cis-regulatory region binding"/>
    <property type="evidence" value="ECO:0007669"/>
    <property type="project" value="TreeGrafter"/>
</dbReference>
<organism evidence="4 5">
    <name type="scientific">Drechmeria coniospora</name>
    <name type="common">Nematophagous fungus</name>
    <name type="synonym">Meria coniospora</name>
    <dbReference type="NCBI Taxonomy" id="98403"/>
    <lineage>
        <taxon>Eukaryota</taxon>
        <taxon>Fungi</taxon>
        <taxon>Dikarya</taxon>
        <taxon>Ascomycota</taxon>
        <taxon>Pezizomycotina</taxon>
        <taxon>Sordariomycetes</taxon>
        <taxon>Hypocreomycetidae</taxon>
        <taxon>Hypocreales</taxon>
        <taxon>Ophiocordycipitaceae</taxon>
        <taxon>Drechmeria</taxon>
    </lineage>
</organism>
<keyword evidence="5" id="KW-1185">Reference proteome</keyword>
<comment type="caution">
    <text evidence="4">The sequence shown here is derived from an EMBL/GenBank/DDBJ whole genome shotgun (WGS) entry which is preliminary data.</text>
</comment>
<dbReference type="InParanoid" id="A0A151GHG3"/>
<dbReference type="AlphaFoldDB" id="A0A151GHG3"/>
<reference evidence="4 5" key="1">
    <citation type="journal article" date="2016" name="Sci. Rep.">
        <title>Insights into Adaptations to a Near-Obligate Nematode Endoparasitic Lifestyle from the Finished Genome of Drechmeria coniospora.</title>
        <authorList>
            <person name="Zhang L."/>
            <person name="Zhou Z."/>
            <person name="Guo Q."/>
            <person name="Fokkens L."/>
            <person name="Miskei M."/>
            <person name="Pocsi I."/>
            <person name="Zhang W."/>
            <person name="Chen M."/>
            <person name="Wang L."/>
            <person name="Sun Y."/>
            <person name="Donzelli B.G."/>
            <person name="Gibson D.M."/>
            <person name="Nelson D.R."/>
            <person name="Luo J.G."/>
            <person name="Rep M."/>
            <person name="Liu H."/>
            <person name="Yang S."/>
            <person name="Wang J."/>
            <person name="Krasnoff S.B."/>
            <person name="Xu Y."/>
            <person name="Molnar I."/>
            <person name="Lin M."/>
        </authorList>
    </citation>
    <scope>NUCLEOTIDE SEQUENCE [LARGE SCALE GENOMIC DNA]</scope>
    <source>
        <strain evidence="4 5">ARSEF 6962</strain>
    </source>
</reference>
<protein>
    <submittedName>
        <fullName evidence="4">Uncharacterized protein</fullName>
    </submittedName>
</protein>
<comment type="subcellular location">
    <subcellularLocation>
        <location evidence="1">Nucleus</location>
    </subcellularLocation>
</comment>
<sequence>MGELPPARPVQVCFVDETSDLQTLYDDDKDAAPGPGPLKSLLPVRHAGPSSSRQHAEHGNVHSTSNILHDYRDLDQRTLSAFPPGSRLGLSNRADATLQAGFYPLHSWREAKLMKYYIEHMCSWKLTLGITVQFDPCDSAQHFAIDVPRKAMSCPALLNAIFALSSRHLSLKGKHFDHWISNQYHDQCLQQLSSITSDTQALLDDDLLAATVILRTLEEIEGVDALQ</sequence>
<accession>A0A151GHG3</accession>
<dbReference type="RefSeq" id="XP_040655915.1">
    <property type="nucleotide sequence ID" value="XM_040800882.1"/>
</dbReference>
<evidence type="ECO:0000313" key="4">
    <source>
        <dbReference type="EMBL" id="KYK56563.1"/>
    </source>
</evidence>
<dbReference type="Pfam" id="PF11951">
    <property type="entry name" value="Fungal_trans_2"/>
    <property type="match status" value="1"/>
</dbReference>
<gene>
    <name evidence="4" type="ORF">DCS_03563</name>
</gene>
<dbReference type="InterPro" id="IPR021858">
    <property type="entry name" value="Fun_TF"/>
</dbReference>
<dbReference type="STRING" id="98403.A0A151GHG3"/>
<dbReference type="Proteomes" id="UP000076580">
    <property type="component" value="Chromosome 02"/>
</dbReference>
<dbReference type="GO" id="GO:0003700">
    <property type="term" value="F:DNA-binding transcription factor activity"/>
    <property type="evidence" value="ECO:0007669"/>
    <property type="project" value="TreeGrafter"/>
</dbReference>
<dbReference type="PANTHER" id="PTHR37534:SF2">
    <property type="entry name" value="N-ACETYLTRANSFERASE DOMAIN-CONTAINING PROTEIN"/>
    <property type="match status" value="1"/>
</dbReference>
<dbReference type="PANTHER" id="PTHR37534">
    <property type="entry name" value="TRANSCRIPTIONAL ACTIVATOR PROTEIN UGA3"/>
    <property type="match status" value="1"/>
</dbReference>
<dbReference type="GO" id="GO:0005634">
    <property type="term" value="C:nucleus"/>
    <property type="evidence" value="ECO:0007669"/>
    <property type="project" value="UniProtKB-SubCell"/>
</dbReference>
<evidence type="ECO:0000256" key="2">
    <source>
        <dbReference type="ARBA" id="ARBA00023242"/>
    </source>
</evidence>